<dbReference type="OMA" id="DVFGFSW"/>
<dbReference type="InterPro" id="IPR041147">
    <property type="entry name" value="GH38_C"/>
</dbReference>
<keyword evidence="4" id="KW-0479">Metal-binding</keyword>
<keyword evidence="11" id="KW-1185">Reference proteome</keyword>
<evidence type="ECO:0000256" key="4">
    <source>
        <dbReference type="ARBA" id="ARBA00022723"/>
    </source>
</evidence>
<comment type="catalytic activity">
    <reaction evidence="1">
        <text>Hydrolysis of terminal, non-reducing alpha-D-mannose residues in alpha-D-mannosides.</text>
        <dbReference type="EC" id="3.2.1.24"/>
    </reaction>
</comment>
<dbReference type="EMBL" id="KQ964441">
    <property type="protein sequence ID" value="KXN73101.1"/>
    <property type="molecule type" value="Genomic_DNA"/>
</dbReference>
<evidence type="ECO:0000313" key="11">
    <source>
        <dbReference type="Proteomes" id="UP000070444"/>
    </source>
</evidence>
<proteinExistence type="inferred from homology"/>
<dbReference type="Gene3D" id="1.20.1270.50">
    <property type="entry name" value="Glycoside hydrolase family 38, central domain"/>
    <property type="match status" value="1"/>
</dbReference>
<dbReference type="STRING" id="796925.A0A137PDT7"/>
<dbReference type="PANTHER" id="PTHR46017">
    <property type="entry name" value="ALPHA-MANNOSIDASE 2C1"/>
    <property type="match status" value="1"/>
</dbReference>
<comment type="similarity">
    <text evidence="2">Belongs to the glycosyl hydrolase 38 family.</text>
</comment>
<dbReference type="InterPro" id="IPR054723">
    <property type="entry name" value="Ams1-like_N"/>
</dbReference>
<dbReference type="InterPro" id="IPR011682">
    <property type="entry name" value="Glyco_hydro_38_C"/>
</dbReference>
<dbReference type="Proteomes" id="UP000070444">
    <property type="component" value="Unassembled WGS sequence"/>
</dbReference>
<sequence>MVMQKHYDITRQRIDRFLPGGYWGDQNLSHQYYTHRALNSPWVILEKYSVPDLKRIPFHEAVKGRFLSSHRNVSIGPTWSTHWFKVYIRIPSDWDGLFVGINWVFHGESLVYTREGEPIYSMSADGGRDLFHLTDSCTPNQTFFFYIECACNQLNGINGIEPPNPNNYYEIQQADLLVIDRNVYKLHHNFEILRQLSNDIPRDSNRADKAMFAANKIMNVWDKFNYNTIFECIKISEDFLKLKNGQGQMELTCIGNCHIDTAWLWPYAETRRKVCRSWVAQLAHMDTYPDYHFTASQAQQFEWLLDNYPSTFDKMRQRVKDGRFHPVGGTWVEMDTNVPSGESLCKQFLYGQRFFNRHLKFKSEVFWLPDTFGYAAQLPQIVRKCGMKYFFTQKLSWNNINQFPHTTFHWEALDGSKILSHMAPSNTYVAQVHVLDLRRSVEGHKDRPYSNQALLLFGFGDGGGGPSPDMLERYDRLKDIDGLPKLKMTGPDEFYRSLDKDSDKLVTWKGELYFELHRGTYTNHGDVKRGNRLSEVLLHNLEVASSYAYYAMNNSYRVPQTELNRMWKMTLCNQFHDVLPGTCIELAYQEVFEYYNEIDQLGNRLLDDALRNIFYSNTKINPETETLTDLGVLNTLSWTRNEIIKVPLNKFKRGQDLNFDQISHDGKVGYKAAVDLKPFTPTVLKLTDHPQLDEKMSEKKASYGGESVSVSIDSTTNIFFLENSFIKAKFSDRGQLISLYDKRVNRELIPEGAVAHQLQLFEDIPLNWDAWDVEVYHLEKFKNFTDATVNILEMGPVVASLEIRYNLTLGSSAVIVVSLSSLSPRLDFHAKVDWRENRRFLKVEFTFDIRNDHAHYETQWGNIKRPNHYNTSWDMAKFEVCGHRFCDLSEYGYGVAIVNDLKYGYACLDNKIRLSLLRSSKGPDGNSDMKVHEFQYGIYPHPNRFLASDAMQIAHEFSTPSVYLPISHQPNFNRSPLFQLRGDSNVFLETVKRSEDLDENLIVRLYEAYGGHARVRLMSPLPVSSIKEVNILEEDITTEEMGATYSDDDLEWEAQGFVQLEFKPFEIKTLRLSMRLNKLKNPTLTEKLTSCFENICL</sequence>
<dbReference type="GO" id="GO:0046872">
    <property type="term" value="F:metal ion binding"/>
    <property type="evidence" value="ECO:0007669"/>
    <property type="project" value="UniProtKB-KW"/>
</dbReference>
<dbReference type="Gene3D" id="2.70.98.30">
    <property type="entry name" value="Golgi alpha-mannosidase II, domain 4"/>
    <property type="match status" value="1"/>
</dbReference>
<reference evidence="10 11" key="1">
    <citation type="journal article" date="2015" name="Genome Biol. Evol.">
        <title>Phylogenomic analyses indicate that early fungi evolved digesting cell walls of algal ancestors of land plants.</title>
        <authorList>
            <person name="Chang Y."/>
            <person name="Wang S."/>
            <person name="Sekimoto S."/>
            <person name="Aerts A.L."/>
            <person name="Choi C."/>
            <person name="Clum A."/>
            <person name="LaButti K.M."/>
            <person name="Lindquist E.A."/>
            <person name="Yee Ngan C."/>
            <person name="Ohm R.A."/>
            <person name="Salamov A.A."/>
            <person name="Grigoriev I.V."/>
            <person name="Spatafora J.W."/>
            <person name="Berbee M.L."/>
        </authorList>
    </citation>
    <scope>NUCLEOTIDE SEQUENCE [LARGE SCALE GENOMIC DNA]</scope>
    <source>
        <strain evidence="10 11">NRRL 28638</strain>
    </source>
</reference>
<dbReference type="SMART" id="SM00872">
    <property type="entry name" value="Alpha-mann_mid"/>
    <property type="match status" value="1"/>
</dbReference>
<dbReference type="GO" id="GO:0000329">
    <property type="term" value="C:fungal-type vacuole membrane"/>
    <property type="evidence" value="ECO:0007669"/>
    <property type="project" value="TreeGrafter"/>
</dbReference>
<dbReference type="AlphaFoldDB" id="A0A137PDT7"/>
<dbReference type="Pfam" id="PF09261">
    <property type="entry name" value="Alpha-mann_mid"/>
    <property type="match status" value="1"/>
</dbReference>
<dbReference type="GO" id="GO:0009313">
    <property type="term" value="P:oligosaccharide catabolic process"/>
    <property type="evidence" value="ECO:0007669"/>
    <property type="project" value="TreeGrafter"/>
</dbReference>
<evidence type="ECO:0000256" key="7">
    <source>
        <dbReference type="ARBA" id="ARBA00054985"/>
    </source>
</evidence>
<dbReference type="Gene3D" id="3.20.110.10">
    <property type="entry name" value="Glycoside hydrolase 38, N terminal domain"/>
    <property type="match status" value="1"/>
</dbReference>
<evidence type="ECO:0000259" key="9">
    <source>
        <dbReference type="SMART" id="SM00872"/>
    </source>
</evidence>
<accession>A0A137PDT7</accession>
<dbReference type="GO" id="GO:0006013">
    <property type="term" value="P:mannose metabolic process"/>
    <property type="evidence" value="ECO:0007669"/>
    <property type="project" value="InterPro"/>
</dbReference>
<dbReference type="Pfam" id="PF22907">
    <property type="entry name" value="Ams1-like_1st"/>
    <property type="match status" value="1"/>
</dbReference>
<dbReference type="InterPro" id="IPR028995">
    <property type="entry name" value="Glyco_hydro_57/38_cen_sf"/>
</dbReference>
<name>A0A137PDT7_CONC2</name>
<dbReference type="PANTHER" id="PTHR46017:SF1">
    <property type="entry name" value="ALPHA-MANNOSIDASE 2C1"/>
    <property type="match status" value="1"/>
</dbReference>
<keyword evidence="5 10" id="KW-0378">Hydrolase</keyword>
<dbReference type="FunFam" id="3.20.110.10:FF:000002">
    <property type="entry name" value="alpha-mannosidase 2C1 isoform X1"/>
    <property type="match status" value="1"/>
</dbReference>
<evidence type="ECO:0000256" key="1">
    <source>
        <dbReference type="ARBA" id="ARBA00000365"/>
    </source>
</evidence>
<keyword evidence="6" id="KW-0326">Glycosidase</keyword>
<dbReference type="SUPFAM" id="SSF88713">
    <property type="entry name" value="Glycoside hydrolase/deacetylase"/>
    <property type="match status" value="1"/>
</dbReference>
<comment type="function">
    <text evidence="7">Degrades free oligosaccharides in the vacuole.</text>
</comment>
<organism evidence="10 11">
    <name type="scientific">Conidiobolus coronatus (strain ATCC 28846 / CBS 209.66 / NRRL 28638)</name>
    <name type="common">Delacroixia coronata</name>
    <dbReference type="NCBI Taxonomy" id="796925"/>
    <lineage>
        <taxon>Eukaryota</taxon>
        <taxon>Fungi</taxon>
        <taxon>Fungi incertae sedis</taxon>
        <taxon>Zoopagomycota</taxon>
        <taxon>Entomophthoromycotina</taxon>
        <taxon>Entomophthoromycetes</taxon>
        <taxon>Entomophthorales</taxon>
        <taxon>Ancylistaceae</taxon>
        <taxon>Conidiobolus</taxon>
    </lineage>
</organism>
<dbReference type="InterPro" id="IPR027291">
    <property type="entry name" value="Glyco_hydro_38_N_sf"/>
</dbReference>
<dbReference type="InterPro" id="IPR000602">
    <property type="entry name" value="Glyco_hydro_38_N"/>
</dbReference>
<dbReference type="Gene3D" id="2.60.40.2220">
    <property type="match status" value="1"/>
</dbReference>
<dbReference type="FunFam" id="1.20.1270.50:FF:000004">
    <property type="entry name" value="alpha-mannosidase 2C1 isoform X1"/>
    <property type="match status" value="1"/>
</dbReference>
<protein>
    <recommendedName>
        <fullName evidence="8">Alpha-mannosidase</fullName>
        <ecNumber evidence="3">3.2.1.24</ecNumber>
    </recommendedName>
</protein>
<evidence type="ECO:0000256" key="3">
    <source>
        <dbReference type="ARBA" id="ARBA00012752"/>
    </source>
</evidence>
<feature type="domain" description="Glycoside hydrolase family 38 central" evidence="9">
    <location>
        <begin position="515"/>
        <end position="595"/>
    </location>
</feature>
<dbReference type="EC" id="3.2.1.24" evidence="3"/>
<evidence type="ECO:0000256" key="6">
    <source>
        <dbReference type="ARBA" id="ARBA00023295"/>
    </source>
</evidence>
<evidence type="ECO:0000256" key="5">
    <source>
        <dbReference type="ARBA" id="ARBA00022801"/>
    </source>
</evidence>
<dbReference type="FunFam" id="2.70.98.30:FF:000001">
    <property type="entry name" value="alpha-mannosidase 2C1 isoform X2"/>
    <property type="match status" value="1"/>
</dbReference>
<dbReference type="SUPFAM" id="SSF88688">
    <property type="entry name" value="Families 57/38 glycoside transferase middle domain"/>
    <property type="match status" value="1"/>
</dbReference>
<dbReference type="Pfam" id="PF07748">
    <property type="entry name" value="Glyco_hydro_38C"/>
    <property type="match status" value="1"/>
</dbReference>
<dbReference type="GO" id="GO:0004559">
    <property type="term" value="F:alpha-mannosidase activity"/>
    <property type="evidence" value="ECO:0007669"/>
    <property type="project" value="UniProtKB-EC"/>
</dbReference>
<evidence type="ECO:0000313" key="10">
    <source>
        <dbReference type="EMBL" id="KXN73101.1"/>
    </source>
</evidence>
<evidence type="ECO:0000256" key="2">
    <source>
        <dbReference type="ARBA" id="ARBA00009792"/>
    </source>
</evidence>
<dbReference type="OrthoDB" id="10261055at2759"/>
<dbReference type="SUPFAM" id="SSF74650">
    <property type="entry name" value="Galactose mutarotase-like"/>
    <property type="match status" value="1"/>
</dbReference>
<gene>
    <name evidence="10" type="ORF">CONCODRAFT_15711</name>
</gene>
<dbReference type="InterPro" id="IPR037094">
    <property type="entry name" value="Glyco_hydro_38_cen_sf"/>
</dbReference>
<dbReference type="InterPro" id="IPR011013">
    <property type="entry name" value="Gal_mutarotase_sf_dom"/>
</dbReference>
<dbReference type="Pfam" id="PF17677">
    <property type="entry name" value="Glyco_hydro38C2"/>
    <property type="match status" value="1"/>
</dbReference>
<dbReference type="GO" id="GO:0030246">
    <property type="term" value="F:carbohydrate binding"/>
    <property type="evidence" value="ECO:0007669"/>
    <property type="project" value="InterPro"/>
</dbReference>
<dbReference type="InterPro" id="IPR015341">
    <property type="entry name" value="Glyco_hydro_38_cen"/>
</dbReference>
<dbReference type="InterPro" id="IPR011330">
    <property type="entry name" value="Glyco_hydro/deAcase_b/a-brl"/>
</dbReference>
<dbReference type="Pfam" id="PF01074">
    <property type="entry name" value="Glyco_hydro_38N"/>
    <property type="match status" value="1"/>
</dbReference>
<evidence type="ECO:0000256" key="8">
    <source>
        <dbReference type="ARBA" id="ARBA00071615"/>
    </source>
</evidence>